<dbReference type="RefSeq" id="WP_326594380.1">
    <property type="nucleotide sequence ID" value="NZ_CP109114.1"/>
</dbReference>
<gene>
    <name evidence="1" type="ORF">OIE64_22595</name>
</gene>
<evidence type="ECO:0000313" key="1">
    <source>
        <dbReference type="EMBL" id="WSC15349.1"/>
    </source>
</evidence>
<proteinExistence type="predicted"/>
<dbReference type="Proteomes" id="UP001330827">
    <property type="component" value="Chromosome"/>
</dbReference>
<reference evidence="1 2" key="1">
    <citation type="submission" date="2022-10" db="EMBL/GenBank/DDBJ databases">
        <title>The complete genomes of actinobacterial strains from the NBC collection.</title>
        <authorList>
            <person name="Joergensen T.S."/>
            <person name="Alvarez Arevalo M."/>
            <person name="Sterndorff E.B."/>
            <person name="Faurdal D."/>
            <person name="Vuksanovic O."/>
            <person name="Mourched A.-S."/>
            <person name="Charusanti P."/>
            <person name="Shaw S."/>
            <person name="Blin K."/>
            <person name="Weber T."/>
        </authorList>
    </citation>
    <scope>NUCLEOTIDE SEQUENCE [LARGE SCALE GENOMIC DNA]</scope>
    <source>
        <strain evidence="1 2">NBC 01769</strain>
    </source>
</reference>
<keyword evidence="2" id="KW-1185">Reference proteome</keyword>
<evidence type="ECO:0000313" key="2">
    <source>
        <dbReference type="Proteomes" id="UP001330827"/>
    </source>
</evidence>
<sequence>MSITLTHRDGGMEGGTEADLAALVAELDGPADEEHPDVAVTDDDSSWNVSAFQDGTLVLENLDDSDVQPCHIRDVSRTEMLRVMGMLVRGDLTSIHQLDWHPGYS</sequence>
<protein>
    <recommendedName>
        <fullName evidence="3">Immunity protein 7 of polymorphic toxin system</fullName>
    </recommendedName>
</protein>
<dbReference type="EMBL" id="CP109114">
    <property type="protein sequence ID" value="WSC15349.1"/>
    <property type="molecule type" value="Genomic_DNA"/>
</dbReference>
<accession>A0ABZ1G628</accession>
<name>A0ABZ1G628_9ACTN</name>
<organism evidence="1 2">
    <name type="scientific">Streptomyces brevispora</name>
    <dbReference type="NCBI Taxonomy" id="887462"/>
    <lineage>
        <taxon>Bacteria</taxon>
        <taxon>Bacillati</taxon>
        <taxon>Actinomycetota</taxon>
        <taxon>Actinomycetes</taxon>
        <taxon>Kitasatosporales</taxon>
        <taxon>Streptomycetaceae</taxon>
        <taxon>Streptomyces</taxon>
    </lineage>
</organism>
<evidence type="ECO:0008006" key="3">
    <source>
        <dbReference type="Google" id="ProtNLM"/>
    </source>
</evidence>